<organism evidence="2 3">
    <name type="scientific">Paractinoplanes abujensis</name>
    <dbReference type="NCBI Taxonomy" id="882441"/>
    <lineage>
        <taxon>Bacteria</taxon>
        <taxon>Bacillati</taxon>
        <taxon>Actinomycetota</taxon>
        <taxon>Actinomycetes</taxon>
        <taxon>Micromonosporales</taxon>
        <taxon>Micromonosporaceae</taxon>
        <taxon>Paractinoplanes</taxon>
    </lineage>
</organism>
<reference evidence="2 3" key="1">
    <citation type="submission" date="2020-08" db="EMBL/GenBank/DDBJ databases">
        <title>Sequencing the genomes of 1000 actinobacteria strains.</title>
        <authorList>
            <person name="Klenk H.-P."/>
        </authorList>
    </citation>
    <scope>NUCLEOTIDE SEQUENCE [LARGE SCALE GENOMIC DNA]</scope>
    <source>
        <strain evidence="2 3">DSM 45518</strain>
    </source>
</reference>
<dbReference type="Gene3D" id="3.40.50.1820">
    <property type="entry name" value="alpha/beta hydrolase"/>
    <property type="match status" value="1"/>
</dbReference>
<feature type="transmembrane region" description="Helical" evidence="1">
    <location>
        <begin position="87"/>
        <end position="106"/>
    </location>
</feature>
<accession>A0A7W7CRZ0</accession>
<dbReference type="Proteomes" id="UP000542742">
    <property type="component" value="Unassembled WGS sequence"/>
</dbReference>
<feature type="transmembrane region" description="Helical" evidence="1">
    <location>
        <begin position="6"/>
        <end position="24"/>
    </location>
</feature>
<keyword evidence="3" id="KW-1185">Reference proteome</keyword>
<keyword evidence="1" id="KW-1133">Transmembrane helix</keyword>
<keyword evidence="1" id="KW-0812">Transmembrane</keyword>
<dbReference type="AlphaFoldDB" id="A0A7W7CRZ0"/>
<feature type="transmembrane region" description="Helical" evidence="1">
    <location>
        <begin position="36"/>
        <end position="57"/>
    </location>
</feature>
<protein>
    <submittedName>
        <fullName evidence="2">Enterochelin esterase-like enzyme</fullName>
    </submittedName>
</protein>
<dbReference type="GO" id="GO:0016747">
    <property type="term" value="F:acyltransferase activity, transferring groups other than amino-acyl groups"/>
    <property type="evidence" value="ECO:0007669"/>
    <property type="project" value="TreeGrafter"/>
</dbReference>
<dbReference type="RefSeq" id="WP_184952183.1">
    <property type="nucleotide sequence ID" value="NZ_BOMC01000056.1"/>
</dbReference>
<dbReference type="SUPFAM" id="SSF53474">
    <property type="entry name" value="alpha/beta-Hydrolases"/>
    <property type="match status" value="1"/>
</dbReference>
<gene>
    <name evidence="2" type="ORF">BKA14_003735</name>
</gene>
<proteinExistence type="predicted"/>
<dbReference type="EMBL" id="JACHMF010000001">
    <property type="protein sequence ID" value="MBB4693587.1"/>
    <property type="molecule type" value="Genomic_DNA"/>
</dbReference>
<dbReference type="InterPro" id="IPR000801">
    <property type="entry name" value="Esterase-like"/>
</dbReference>
<dbReference type="PANTHER" id="PTHR48098:SF1">
    <property type="entry name" value="DIACYLGLYCEROL ACYLTRANSFERASE_MYCOLYLTRANSFERASE AG85A"/>
    <property type="match status" value="1"/>
</dbReference>
<comment type="caution">
    <text evidence="2">The sequence shown here is derived from an EMBL/GenBank/DDBJ whole genome shotgun (WGS) entry which is preliminary data.</text>
</comment>
<dbReference type="PANTHER" id="PTHR48098">
    <property type="entry name" value="ENTEROCHELIN ESTERASE-RELATED"/>
    <property type="match status" value="1"/>
</dbReference>
<name>A0A7W7CRZ0_9ACTN</name>
<dbReference type="InterPro" id="IPR029058">
    <property type="entry name" value="AB_hydrolase_fold"/>
</dbReference>
<dbReference type="Pfam" id="PF00756">
    <property type="entry name" value="Esterase"/>
    <property type="match status" value="1"/>
</dbReference>
<feature type="transmembrane region" description="Helical" evidence="1">
    <location>
        <begin position="118"/>
        <end position="136"/>
    </location>
</feature>
<evidence type="ECO:0000313" key="2">
    <source>
        <dbReference type="EMBL" id="MBB4693587.1"/>
    </source>
</evidence>
<sequence length="425" mass="44825">MSLISLPLILLTGAAAVTVSAATVRFWSRGGRRRRLITRTVGLLLADLLIVVTIGLVDNRVQTFYPSWGDLAADAGRAGGPALSIDSGVTVALAAVTVLVSAYALAHWWDGRRRTGRTALVLLVVVTSVAVSALQANRLTTTYESWSALAGRPAPLSAGPPAPGGGRLLSVVVPGPASGLHLTMGVYLPAAYDTPGAANRRFPVVEAFHGYPGSPTVWIRRLDVVHTLDREIASGRMAPTVVLFPSQTPRRLLDTECTDLVGGPRTETFLTADVAAWATANLRVRTDRGGWGLIGYSAGGFCAMNLALRHPDRYAAAASLSGDAGPGITVGDGSEKTTNNVAWRLTHRPAPRISMYVTWAADDTQSRDGSRAVVRAARPPIALTAVELPHGGHSMALWRRMEGPAFAWLADRLTAADVTAAGPTR</sequence>
<evidence type="ECO:0000256" key="1">
    <source>
        <dbReference type="SAM" id="Phobius"/>
    </source>
</evidence>
<dbReference type="InterPro" id="IPR050583">
    <property type="entry name" value="Mycobacterial_A85_antigen"/>
</dbReference>
<keyword evidence="1" id="KW-0472">Membrane</keyword>
<evidence type="ECO:0000313" key="3">
    <source>
        <dbReference type="Proteomes" id="UP000542742"/>
    </source>
</evidence>